<dbReference type="CDD" id="cd06259">
    <property type="entry name" value="YdcF-like"/>
    <property type="match status" value="1"/>
</dbReference>
<dbReference type="PANTHER" id="PTHR30336:SF4">
    <property type="entry name" value="ENVELOPE BIOGENESIS FACTOR ELYC"/>
    <property type="match status" value="1"/>
</dbReference>
<reference evidence="3 4" key="1">
    <citation type="submission" date="2018-12" db="EMBL/GenBank/DDBJ databases">
        <authorList>
            <person name="Feng G."/>
            <person name="Zhu H."/>
        </authorList>
    </citation>
    <scope>NUCLEOTIDE SEQUENCE [LARGE SCALE GENOMIC DNA]</scope>
    <source>
        <strain evidence="3 4">KCTC 12533</strain>
    </source>
</reference>
<name>A0A428KUH4_9BACT</name>
<evidence type="ECO:0000259" key="2">
    <source>
        <dbReference type="Pfam" id="PF02698"/>
    </source>
</evidence>
<dbReference type="RefSeq" id="WP_125418990.1">
    <property type="nucleotide sequence ID" value="NZ_RWIT01000002.1"/>
</dbReference>
<feature type="transmembrane region" description="Helical" evidence="1">
    <location>
        <begin position="12"/>
        <end position="29"/>
    </location>
</feature>
<keyword evidence="4" id="KW-1185">Reference proteome</keyword>
<dbReference type="InterPro" id="IPR003848">
    <property type="entry name" value="DUF218"/>
</dbReference>
<comment type="caution">
    <text evidence="3">The sequence shown here is derived from an EMBL/GenBank/DDBJ whole genome shotgun (WGS) entry which is preliminary data.</text>
</comment>
<feature type="transmembrane region" description="Helical" evidence="1">
    <location>
        <begin position="41"/>
        <end position="62"/>
    </location>
</feature>
<accession>A0A428KUH4</accession>
<gene>
    <name evidence="3" type="ORF">EI291_06490</name>
</gene>
<dbReference type="AlphaFoldDB" id="A0A428KUH4"/>
<protein>
    <submittedName>
        <fullName evidence="3">YdcF family protein</fullName>
    </submittedName>
</protein>
<proteinExistence type="predicted"/>
<feature type="domain" description="DUF218" evidence="2">
    <location>
        <begin position="100"/>
        <end position="251"/>
    </location>
</feature>
<dbReference type="GO" id="GO:0000270">
    <property type="term" value="P:peptidoglycan metabolic process"/>
    <property type="evidence" value="ECO:0007669"/>
    <property type="project" value="TreeGrafter"/>
</dbReference>
<dbReference type="PANTHER" id="PTHR30336">
    <property type="entry name" value="INNER MEMBRANE PROTEIN, PROBABLE PERMEASE"/>
    <property type="match status" value="1"/>
</dbReference>
<dbReference type="GO" id="GO:0043164">
    <property type="term" value="P:Gram-negative-bacterium-type cell wall biogenesis"/>
    <property type="evidence" value="ECO:0007669"/>
    <property type="project" value="TreeGrafter"/>
</dbReference>
<dbReference type="EMBL" id="RWIT01000002">
    <property type="protein sequence ID" value="RSK50296.1"/>
    <property type="molecule type" value="Genomic_DNA"/>
</dbReference>
<keyword evidence="1" id="KW-0812">Transmembrane</keyword>
<dbReference type="Gene3D" id="3.40.50.620">
    <property type="entry name" value="HUPs"/>
    <property type="match status" value="1"/>
</dbReference>
<dbReference type="InterPro" id="IPR051599">
    <property type="entry name" value="Cell_Envelope_Assoc"/>
</dbReference>
<keyword evidence="1" id="KW-0472">Membrane</keyword>
<dbReference type="GO" id="GO:0005886">
    <property type="term" value="C:plasma membrane"/>
    <property type="evidence" value="ECO:0007669"/>
    <property type="project" value="TreeGrafter"/>
</dbReference>
<evidence type="ECO:0000313" key="3">
    <source>
        <dbReference type="EMBL" id="RSK50296.1"/>
    </source>
</evidence>
<dbReference type="InterPro" id="IPR014729">
    <property type="entry name" value="Rossmann-like_a/b/a_fold"/>
</dbReference>
<organism evidence="3 4">
    <name type="scientific">Hymenobacter rigui</name>
    <dbReference type="NCBI Taxonomy" id="334424"/>
    <lineage>
        <taxon>Bacteria</taxon>
        <taxon>Pseudomonadati</taxon>
        <taxon>Bacteroidota</taxon>
        <taxon>Cytophagia</taxon>
        <taxon>Cytophagales</taxon>
        <taxon>Hymenobacteraceae</taxon>
        <taxon>Hymenobacter</taxon>
    </lineage>
</organism>
<dbReference type="OrthoDB" id="9782395at2"/>
<evidence type="ECO:0000256" key="1">
    <source>
        <dbReference type="SAM" id="Phobius"/>
    </source>
</evidence>
<dbReference type="Proteomes" id="UP000273500">
    <property type="component" value="Unassembled WGS sequence"/>
</dbReference>
<keyword evidence="1" id="KW-1133">Transmembrane helix</keyword>
<evidence type="ECO:0000313" key="4">
    <source>
        <dbReference type="Proteomes" id="UP000273500"/>
    </source>
</evidence>
<dbReference type="Pfam" id="PF02698">
    <property type="entry name" value="DUF218"/>
    <property type="match status" value="1"/>
</dbReference>
<sequence length="262" mass="29275">MFFILSKLLDFVLSPAVWLVGLVLLAALVRHARWQKRLRWAAAIGLLVFTNPALVNEALLAWEKPPVTLRQLGRHDAGILLTGITEGQKSPHDRVYVGPGADRLLHTLWLYRAGRIKRIIITGGSGALVQPKVSKDEMPRTEAQELQVLLRLAGVPRQDILLETRSRNTRENALFTKELLAQHPEIKSTVLITSAFHQRRALGCFAKVGLHPAPFPAGFYSSDRKPTLSYWLLPGDQPLALWSILLHEMAGYAVYRVLGYAS</sequence>